<evidence type="ECO:0000313" key="2">
    <source>
        <dbReference type="Proteomes" id="UP001334084"/>
    </source>
</evidence>
<keyword evidence="2" id="KW-1185">Reference proteome</keyword>
<reference evidence="1" key="1">
    <citation type="journal article" date="2024" name="BMC Genomics">
        <title>Functional annotation of a divergent genome using sequence and structure-based similarity.</title>
        <authorList>
            <person name="Svedberg D."/>
            <person name="Winiger R.R."/>
            <person name="Berg A."/>
            <person name="Sharma H."/>
            <person name="Tellgren-Roth C."/>
            <person name="Debrunner-Vossbrinck B.A."/>
            <person name="Vossbrinck C.R."/>
            <person name="Barandun J."/>
        </authorList>
    </citation>
    <scope>NUCLEOTIDE SEQUENCE</scope>
    <source>
        <strain evidence="1">Illinois isolate</strain>
    </source>
</reference>
<dbReference type="AlphaFoldDB" id="A0AAX4J8Y0"/>
<dbReference type="KEGG" id="vnx:VNE69_01367"/>
<dbReference type="RefSeq" id="XP_065328575.1">
    <property type="nucleotide sequence ID" value="XM_065472503.1"/>
</dbReference>
<dbReference type="Proteomes" id="UP001334084">
    <property type="component" value="Chromosome 1"/>
</dbReference>
<protein>
    <submittedName>
        <fullName evidence="1">Uncharacterized protein</fullName>
    </submittedName>
</protein>
<evidence type="ECO:0000313" key="1">
    <source>
        <dbReference type="EMBL" id="WUR02430.1"/>
    </source>
</evidence>
<gene>
    <name evidence="1" type="ORF">VNE69_01367</name>
</gene>
<accession>A0AAX4J8Y0</accession>
<proteinExistence type="predicted"/>
<dbReference type="GeneID" id="90540231"/>
<sequence length="90" mass="10895">MHEFDIVSKINTNLDKIMENFIETLLIIKRKDNDMKGLFFAKRRIISIIEIVLEIYEGLKKLREINKMTEYKKTEEEEKNLFIQFLNNNL</sequence>
<name>A0AAX4J8Y0_9MICR</name>
<organism evidence="1 2">
    <name type="scientific">Vairimorpha necatrix</name>
    <dbReference type="NCBI Taxonomy" id="6039"/>
    <lineage>
        <taxon>Eukaryota</taxon>
        <taxon>Fungi</taxon>
        <taxon>Fungi incertae sedis</taxon>
        <taxon>Microsporidia</taxon>
        <taxon>Nosematidae</taxon>
        <taxon>Vairimorpha</taxon>
    </lineage>
</organism>
<dbReference type="EMBL" id="CP142726">
    <property type="protein sequence ID" value="WUR02430.1"/>
    <property type="molecule type" value="Genomic_DNA"/>
</dbReference>